<dbReference type="NCBIfam" id="TIGR01983">
    <property type="entry name" value="UbiG"/>
    <property type="match status" value="1"/>
</dbReference>
<comment type="function">
    <text evidence="5">O-methyltransferase required for two non-consecutive steps during ubiquinone biosynthesis. Catalyzes the 2 O-methylation of 3,4-dihydroxy-5-(all-trans-polyprenyl)benzoic acid into 4-hydroxy-3-methoxy-5-(all-trans-polyprenyl)benzoic acid. Also catalyzes the last step of ubiquinone biosynthesis by mediating methylation of 3-demethylubiquinone into ubiquinone. Also able to mediate the methylation of 3-demethylubiquinol into ubiquinol.</text>
</comment>
<comment type="caution">
    <text evidence="6">The sequence shown here is derived from an EMBL/GenBank/DDBJ whole genome shotgun (WGS) entry which is preliminary data.</text>
</comment>
<keyword evidence="5" id="KW-0460">Magnesium</keyword>
<proteinExistence type="inferred from homology"/>
<comment type="pathway">
    <text evidence="5">Cofactor biosynthesis; ubiquinone biosynthesis.</text>
</comment>
<dbReference type="EMBL" id="JASBNA010000012">
    <property type="protein sequence ID" value="KAK7687908.1"/>
    <property type="molecule type" value="Genomic_DNA"/>
</dbReference>
<keyword evidence="5" id="KW-0496">Mitochondrion</keyword>
<dbReference type="GO" id="GO:0061542">
    <property type="term" value="F:3-demethylubiquinol 3-O-methyltransferase activity"/>
    <property type="evidence" value="ECO:0007669"/>
    <property type="project" value="UniProtKB-UniRule"/>
</dbReference>
<evidence type="ECO:0000256" key="2">
    <source>
        <dbReference type="ARBA" id="ARBA00022679"/>
    </source>
</evidence>
<sequence>MRASTSSRHILRSAKNIRTLHTTVQRQTSLASSSSSSTVNPDEIAHFSRLSAQWWDERGEFGMLHKMNPVRTQFVREKLVEMEYEDGHEDLNEAKVLEGLKVLDVGCGGGLFSESLTRLGANTLGIDASASNIAIASLHASNDPALSFTSSSLPQRFGSSVSHKGKGKLTYEHTSVEDLLAREGPNSFDVVCSMEVVEHVDNPRAFLTSCAEILKPGGHLFLSTIARTPLAYFLTIFSAEQLLRFVTPGTHTWSKYINPSELTSFFHNLHSSSSLSSPSSGEIEVKGQTMDIEVG</sequence>
<keyword evidence="5" id="KW-0479">Metal-binding</keyword>
<dbReference type="GO" id="GO:0031314">
    <property type="term" value="C:extrinsic component of mitochondrial inner membrane"/>
    <property type="evidence" value="ECO:0007669"/>
    <property type="project" value="UniProtKB-UniRule"/>
</dbReference>
<evidence type="ECO:0000313" key="7">
    <source>
        <dbReference type="Proteomes" id="UP001385951"/>
    </source>
</evidence>
<comment type="cofactor">
    <cofactor evidence="5">
        <name>Mg(2+)</name>
        <dbReference type="ChEBI" id="CHEBI:18420"/>
    </cofactor>
</comment>
<evidence type="ECO:0000256" key="4">
    <source>
        <dbReference type="ARBA" id="ARBA00022691"/>
    </source>
</evidence>
<evidence type="ECO:0000256" key="1">
    <source>
        <dbReference type="ARBA" id="ARBA00022603"/>
    </source>
</evidence>
<dbReference type="PANTHER" id="PTHR43464">
    <property type="entry name" value="METHYLTRANSFERASE"/>
    <property type="match status" value="1"/>
</dbReference>
<comment type="catalytic activity">
    <reaction evidence="5">
        <text>a 3,4-dihydroxy-5-(all-trans-polyprenyl)benzoate + S-adenosyl-L-methionine = a 4-hydroxy-3-methoxy-5-(all-trans-polyprenyl)benzoate + S-adenosyl-L-homocysteine + H(+)</text>
        <dbReference type="Rhea" id="RHEA:44452"/>
        <dbReference type="Rhea" id="RHEA-COMP:10930"/>
        <dbReference type="Rhea" id="RHEA-COMP:10931"/>
        <dbReference type="ChEBI" id="CHEBI:15378"/>
        <dbReference type="ChEBI" id="CHEBI:57856"/>
        <dbReference type="ChEBI" id="CHEBI:59789"/>
        <dbReference type="ChEBI" id="CHEBI:64694"/>
        <dbReference type="ChEBI" id="CHEBI:84443"/>
        <dbReference type="EC" id="2.1.1.114"/>
    </reaction>
</comment>
<feature type="binding site" evidence="5">
    <location>
        <position position="106"/>
    </location>
    <ligand>
        <name>S-adenosyl-L-methionine</name>
        <dbReference type="ChEBI" id="CHEBI:59789"/>
    </ligand>
</feature>
<dbReference type="InterPro" id="IPR010233">
    <property type="entry name" value="UbiG_MeTrfase"/>
</dbReference>
<feature type="binding site" evidence="5">
    <location>
        <position position="199"/>
    </location>
    <ligand>
        <name>Mg(2+)</name>
        <dbReference type="ChEBI" id="CHEBI:18420"/>
    </ligand>
</feature>
<feature type="binding site" evidence="5">
    <location>
        <position position="71"/>
    </location>
    <ligand>
        <name>S-adenosyl-L-methionine</name>
        <dbReference type="ChEBI" id="CHEBI:59789"/>
    </ligand>
</feature>
<dbReference type="HAMAP" id="MF_00472">
    <property type="entry name" value="UbiG"/>
    <property type="match status" value="1"/>
</dbReference>
<dbReference type="InterPro" id="IPR029063">
    <property type="entry name" value="SAM-dependent_MTases_sf"/>
</dbReference>
<comment type="catalytic activity">
    <reaction evidence="5">
        <text>a 3-demethylubiquinone + S-adenosyl-L-methionine = a ubiquinone + S-adenosyl-L-homocysteine</text>
        <dbReference type="Rhea" id="RHEA:81215"/>
        <dbReference type="Rhea" id="RHEA-COMP:9565"/>
        <dbReference type="Rhea" id="RHEA-COMP:19654"/>
        <dbReference type="ChEBI" id="CHEBI:16389"/>
        <dbReference type="ChEBI" id="CHEBI:57856"/>
        <dbReference type="ChEBI" id="CHEBI:59789"/>
        <dbReference type="ChEBI" id="CHEBI:231825"/>
    </reaction>
</comment>
<feature type="binding site" evidence="5">
    <location>
        <position position="198"/>
    </location>
    <ligand>
        <name>Mg(2+)</name>
        <dbReference type="ChEBI" id="CHEBI:18420"/>
    </ligand>
</feature>
<keyword evidence="7" id="KW-1185">Reference proteome</keyword>
<dbReference type="Proteomes" id="UP001385951">
    <property type="component" value="Unassembled WGS sequence"/>
</dbReference>
<dbReference type="CDD" id="cd02440">
    <property type="entry name" value="AdoMet_MTases"/>
    <property type="match status" value="1"/>
</dbReference>
<protein>
    <recommendedName>
        <fullName evidence="5">Ubiquinone biosynthesis O-methyltransferase, mitochondrial</fullName>
    </recommendedName>
    <alternativeName>
        <fullName evidence="5">3-demethylubiquinol 3-O-methyltransferase</fullName>
        <ecNumber evidence="5">2.1.1.64</ecNumber>
    </alternativeName>
    <alternativeName>
        <fullName evidence="5">3-demethylubiquinone 3-O-methyltransferase</fullName>
        <ecNumber evidence="5">2.1.1.-</ecNumber>
    </alternativeName>
    <alternativeName>
        <fullName evidence="5">Polyprenyldihydroxybenzoate methyltransferase</fullName>
        <ecNumber evidence="5">2.1.1.114</ecNumber>
    </alternativeName>
</protein>
<feature type="binding site" evidence="5">
    <location>
        <position position="127"/>
    </location>
    <ligand>
        <name>S-adenosyl-L-methionine</name>
        <dbReference type="ChEBI" id="CHEBI:59789"/>
    </ligand>
</feature>
<keyword evidence="4 5" id="KW-0949">S-adenosyl-L-methionine</keyword>
<comment type="subcellular location">
    <subcellularLocation>
        <location evidence="5">Mitochondrion inner membrane</location>
        <topology evidence="5">Peripheral membrane protein</topology>
        <orientation evidence="5">Matrix side</orientation>
    </subcellularLocation>
</comment>
<keyword evidence="2 5" id="KW-0808">Transferase</keyword>
<evidence type="ECO:0000256" key="3">
    <source>
        <dbReference type="ARBA" id="ARBA00022688"/>
    </source>
</evidence>
<keyword evidence="5" id="KW-0472">Membrane</keyword>
<feature type="binding site" evidence="5">
    <location>
        <position position="195"/>
    </location>
    <ligand>
        <name>Mg(2+)</name>
        <dbReference type="ChEBI" id="CHEBI:18420"/>
    </ligand>
</feature>
<comment type="catalytic activity">
    <reaction evidence="5">
        <text>a 3-demethylubiquinol + S-adenosyl-L-methionine = a ubiquinol + S-adenosyl-L-homocysteine + H(+)</text>
        <dbReference type="Rhea" id="RHEA:44380"/>
        <dbReference type="Rhea" id="RHEA-COMP:9566"/>
        <dbReference type="Rhea" id="RHEA-COMP:10914"/>
        <dbReference type="ChEBI" id="CHEBI:15378"/>
        <dbReference type="ChEBI" id="CHEBI:17976"/>
        <dbReference type="ChEBI" id="CHEBI:57856"/>
        <dbReference type="ChEBI" id="CHEBI:59789"/>
        <dbReference type="ChEBI" id="CHEBI:84422"/>
        <dbReference type="EC" id="2.1.1.64"/>
    </reaction>
</comment>
<keyword evidence="5" id="KW-0999">Mitochondrion inner membrane</keyword>
<keyword evidence="3 5" id="KW-0831">Ubiquinone biosynthesis</keyword>
<dbReference type="SUPFAM" id="SSF53335">
    <property type="entry name" value="S-adenosyl-L-methionine-dependent methyltransferases"/>
    <property type="match status" value="1"/>
</dbReference>
<accession>A0AAW0G2G1</accession>
<dbReference type="PANTHER" id="PTHR43464:SF19">
    <property type="entry name" value="UBIQUINONE BIOSYNTHESIS O-METHYLTRANSFERASE, MITOCHONDRIAL"/>
    <property type="match status" value="1"/>
</dbReference>
<dbReference type="EC" id="2.1.1.64" evidence="5"/>
<evidence type="ECO:0000313" key="6">
    <source>
        <dbReference type="EMBL" id="KAK7687908.1"/>
    </source>
</evidence>
<dbReference type="EC" id="2.1.1.-" evidence="5"/>
<name>A0AAW0G2G1_9APHY</name>
<evidence type="ECO:0000256" key="5">
    <source>
        <dbReference type="HAMAP-Rule" id="MF_03190"/>
    </source>
</evidence>
<dbReference type="AlphaFoldDB" id="A0AAW0G2G1"/>
<dbReference type="GO" id="GO:0010420">
    <property type="term" value="F:polyprenyldihydroxybenzoate methyltransferase activity"/>
    <property type="evidence" value="ECO:0007669"/>
    <property type="project" value="UniProtKB-UniRule"/>
</dbReference>
<dbReference type="Gene3D" id="3.40.50.150">
    <property type="entry name" value="Vaccinia Virus protein VP39"/>
    <property type="match status" value="1"/>
</dbReference>
<dbReference type="EC" id="2.1.1.114" evidence="5"/>
<dbReference type="Pfam" id="PF13489">
    <property type="entry name" value="Methyltransf_23"/>
    <property type="match status" value="1"/>
</dbReference>
<organism evidence="6 7">
    <name type="scientific">Cerrena zonata</name>
    <dbReference type="NCBI Taxonomy" id="2478898"/>
    <lineage>
        <taxon>Eukaryota</taxon>
        <taxon>Fungi</taxon>
        <taxon>Dikarya</taxon>
        <taxon>Basidiomycota</taxon>
        <taxon>Agaricomycotina</taxon>
        <taxon>Agaricomycetes</taxon>
        <taxon>Polyporales</taxon>
        <taxon>Cerrenaceae</taxon>
        <taxon>Cerrena</taxon>
    </lineage>
</organism>
<keyword evidence="1 5" id="KW-0489">Methyltransferase</keyword>
<feature type="binding site" evidence="5">
    <location>
        <position position="194"/>
    </location>
    <ligand>
        <name>S-adenosyl-L-methionine</name>
        <dbReference type="ChEBI" id="CHEBI:59789"/>
    </ligand>
</feature>
<comment type="subunit">
    <text evidence="5">Component of a multi-subunit COQ enzyme complex, composed of at least COQ3, COQ4, COQ5, COQ6, COQ7 and COQ9.</text>
</comment>
<gene>
    <name evidence="5" type="primary">COQ3</name>
    <name evidence="6" type="ORF">QCA50_009127</name>
</gene>
<dbReference type="GO" id="GO:0032259">
    <property type="term" value="P:methylation"/>
    <property type="evidence" value="ECO:0007669"/>
    <property type="project" value="UniProtKB-KW"/>
</dbReference>
<reference evidence="6 7" key="1">
    <citation type="submission" date="2022-09" db="EMBL/GenBank/DDBJ databases">
        <authorList>
            <person name="Palmer J.M."/>
        </authorList>
    </citation>
    <scope>NUCLEOTIDE SEQUENCE [LARGE SCALE GENOMIC DNA]</scope>
    <source>
        <strain evidence="6 7">DSM 7382</strain>
    </source>
</reference>
<comment type="similarity">
    <text evidence="5">Belongs to the class I-like SAM-binding methyltransferase superfamily. UbiG/COQ3 family.</text>
</comment>
<dbReference type="GO" id="GO:0046872">
    <property type="term" value="F:metal ion binding"/>
    <property type="evidence" value="ECO:0007669"/>
    <property type="project" value="UniProtKB-KW"/>
</dbReference>